<name>A0AAE3ZC83_9ACTN</name>
<comment type="caution">
    <text evidence="6">The sequence shown here is derived from an EMBL/GenBank/DDBJ whole genome shotgun (WGS) entry which is preliminary data.</text>
</comment>
<keyword evidence="4" id="KW-0143">Chaperone</keyword>
<feature type="region of interest" description="Disordered" evidence="5">
    <location>
        <begin position="142"/>
        <end position="181"/>
    </location>
</feature>
<dbReference type="EMBL" id="JAVDXW010000001">
    <property type="protein sequence ID" value="MDR7301215.1"/>
    <property type="molecule type" value="Genomic_DNA"/>
</dbReference>
<dbReference type="InterPro" id="IPR025734">
    <property type="entry name" value="EspG"/>
</dbReference>
<dbReference type="Proteomes" id="UP001180845">
    <property type="component" value="Unassembled WGS sequence"/>
</dbReference>
<evidence type="ECO:0000313" key="7">
    <source>
        <dbReference type="Proteomes" id="UP001180845"/>
    </source>
</evidence>
<organism evidence="6 7">
    <name type="scientific">Haloactinomyces albus</name>
    <dbReference type="NCBI Taxonomy" id="1352928"/>
    <lineage>
        <taxon>Bacteria</taxon>
        <taxon>Bacillati</taxon>
        <taxon>Actinomycetota</taxon>
        <taxon>Actinomycetes</taxon>
        <taxon>Actinopolysporales</taxon>
        <taxon>Actinopolysporaceae</taxon>
        <taxon>Haloactinomyces</taxon>
    </lineage>
</organism>
<keyword evidence="3" id="KW-0963">Cytoplasm</keyword>
<comment type="subcellular location">
    <subcellularLocation>
        <location evidence="1">Cytoplasm</location>
    </subcellularLocation>
</comment>
<evidence type="ECO:0000256" key="5">
    <source>
        <dbReference type="SAM" id="MobiDB-lite"/>
    </source>
</evidence>
<sequence>MPRSFALPLQAADILAEDLRVDLRRFPFEIAHGGATLDERARMRTQVWNELRSRGLADRDEVDPEVHQALGLLHASDIDVAVTAVEVATDEVLRARIAVSGRAGVQAIQEQQRIRFEPVDPRGLARICTELLSDVPAGRLDSGTIATSQGQQAGGSGGNAGGAWSGAAQATATRQSGGAEMRKVQRIMALPVRRVGYFFVTGRDGQGKPVRLPAIGWRDTEQGRYSVTTRRNNDGEDWNTFAGADKPRLATYLGEQLGAFQGR</sequence>
<evidence type="ECO:0000256" key="3">
    <source>
        <dbReference type="ARBA" id="ARBA00022490"/>
    </source>
</evidence>
<feature type="compositionally biased region" description="Gly residues" evidence="5">
    <location>
        <begin position="152"/>
        <end position="164"/>
    </location>
</feature>
<keyword evidence="7" id="KW-1185">Reference proteome</keyword>
<evidence type="ECO:0000313" key="6">
    <source>
        <dbReference type="EMBL" id="MDR7301215.1"/>
    </source>
</evidence>
<evidence type="ECO:0000256" key="4">
    <source>
        <dbReference type="ARBA" id="ARBA00023186"/>
    </source>
</evidence>
<evidence type="ECO:0008006" key="8">
    <source>
        <dbReference type="Google" id="ProtNLM"/>
    </source>
</evidence>
<dbReference type="AlphaFoldDB" id="A0AAE3ZC83"/>
<dbReference type="RefSeq" id="WP_310271291.1">
    <property type="nucleotide sequence ID" value="NZ_JAVDXW010000001.1"/>
</dbReference>
<evidence type="ECO:0000256" key="2">
    <source>
        <dbReference type="ARBA" id="ARBA00006411"/>
    </source>
</evidence>
<dbReference type="Pfam" id="PF14011">
    <property type="entry name" value="ESX-1_EspG"/>
    <property type="match status" value="1"/>
</dbReference>
<gene>
    <name evidence="6" type="ORF">JOF55_001396</name>
</gene>
<proteinExistence type="inferred from homology"/>
<comment type="similarity">
    <text evidence="2">Belongs to the EspG family.</text>
</comment>
<accession>A0AAE3ZC83</accession>
<protein>
    <recommendedName>
        <fullName evidence="8">EspG family protein</fullName>
    </recommendedName>
</protein>
<reference evidence="6" key="1">
    <citation type="submission" date="2023-07" db="EMBL/GenBank/DDBJ databases">
        <title>Sequencing the genomes of 1000 actinobacteria strains.</title>
        <authorList>
            <person name="Klenk H.-P."/>
        </authorList>
    </citation>
    <scope>NUCLEOTIDE SEQUENCE</scope>
    <source>
        <strain evidence="6">DSM 45977</strain>
    </source>
</reference>
<evidence type="ECO:0000256" key="1">
    <source>
        <dbReference type="ARBA" id="ARBA00004496"/>
    </source>
</evidence>